<dbReference type="Proteomes" id="UP000288805">
    <property type="component" value="Unassembled WGS sequence"/>
</dbReference>
<feature type="compositionally biased region" description="Pro residues" evidence="1">
    <location>
        <begin position="48"/>
        <end position="57"/>
    </location>
</feature>
<feature type="region of interest" description="Disordered" evidence="1">
    <location>
        <begin position="260"/>
        <end position="279"/>
    </location>
</feature>
<feature type="region of interest" description="Disordered" evidence="1">
    <location>
        <begin position="31"/>
        <end position="89"/>
    </location>
</feature>
<proteinExistence type="predicted"/>
<sequence length="717" mass="78889">MDSQIVTVDQFAEAMASIQEAIASLGRRIDGQQAQQVPPPVGAQYDPTVPPPPPPSQSAPQAMPFTLHSQTGVAPPPITVPTPTSEDPHARMDRLEQGLRQLRASDRATTWEGFDGVPVASLPAKFRMPDIERYTGIGCPRLHLRLYSTVMRAHGLDEPQMITLFPLSLSGAAQRWFASWRPRGAAHGTTWPRSSYDSFRLTLSEGPDSDGFEEPAAADRQTCGRGPVHRFWVSGYGSVDVEDGISRGLWTDSSPSDIKGKKPFVGSRPVDYRPRAPRPAYDQTYTPQTWLCLIMPPRALRDPVSYTATGQPCYAAQFTARPAALSPTQSSADFCSLCFEGAEAVLTDRHAVEPGSSEAYRGWVIDYSHPSATASADSTSFPEAASVQAATIEPLILPHYSVQTPFILIPDVEGFRPRTLMILILWTFSMFSGGGRVMRQPPPAVPSARPLGGTSSQEEVRAEDDEISMRQLQSTQARISIWSLLASSSTHRDALTRALSQIRVDTTTTLRELIHMMTASRATCRRVPSVLLDNGSALNVCPLATAIALLGFLHPLTCFWGPSTVDSRAGAIPSSLHQKVKFIHEGQTLELEDFCRDFVAMSFDQYGSTVVLDMMRDMSYLPGMGLGRRQHGPSEFITIPDHDVPFGLGFIPTEADYLYMARLRKERVRARLTHTSFYYPMRPYTRSLADYFVRASEPHASSDGIIRGLSTTQEAEL</sequence>
<dbReference type="EMBL" id="QGNW01000739">
    <property type="protein sequence ID" value="RVW63490.1"/>
    <property type="molecule type" value="Genomic_DNA"/>
</dbReference>
<evidence type="ECO:0008006" key="4">
    <source>
        <dbReference type="Google" id="ProtNLM"/>
    </source>
</evidence>
<organism evidence="2 3">
    <name type="scientific">Vitis vinifera</name>
    <name type="common">Grape</name>
    <dbReference type="NCBI Taxonomy" id="29760"/>
    <lineage>
        <taxon>Eukaryota</taxon>
        <taxon>Viridiplantae</taxon>
        <taxon>Streptophyta</taxon>
        <taxon>Embryophyta</taxon>
        <taxon>Tracheophyta</taxon>
        <taxon>Spermatophyta</taxon>
        <taxon>Magnoliopsida</taxon>
        <taxon>eudicotyledons</taxon>
        <taxon>Gunneridae</taxon>
        <taxon>Pentapetalae</taxon>
        <taxon>rosids</taxon>
        <taxon>Vitales</taxon>
        <taxon>Vitaceae</taxon>
        <taxon>Viteae</taxon>
        <taxon>Vitis</taxon>
    </lineage>
</organism>
<evidence type="ECO:0000313" key="2">
    <source>
        <dbReference type="EMBL" id="RVW63490.1"/>
    </source>
</evidence>
<evidence type="ECO:0000256" key="1">
    <source>
        <dbReference type="SAM" id="MobiDB-lite"/>
    </source>
</evidence>
<evidence type="ECO:0000313" key="3">
    <source>
        <dbReference type="Proteomes" id="UP000288805"/>
    </source>
</evidence>
<comment type="caution">
    <text evidence="2">The sequence shown here is derived from an EMBL/GenBank/DDBJ whole genome shotgun (WGS) entry which is preliminary data.</text>
</comment>
<accession>A0A438FU49</accession>
<protein>
    <recommendedName>
        <fullName evidence="4">Retrotransposon gag domain-containing protein</fullName>
    </recommendedName>
</protein>
<dbReference type="AlphaFoldDB" id="A0A438FU49"/>
<feature type="region of interest" description="Disordered" evidence="1">
    <location>
        <begin position="440"/>
        <end position="463"/>
    </location>
</feature>
<gene>
    <name evidence="2" type="ORF">CK203_054148</name>
</gene>
<dbReference type="PANTHER" id="PTHR33223">
    <property type="entry name" value="CCHC-TYPE DOMAIN-CONTAINING PROTEIN"/>
    <property type="match status" value="1"/>
</dbReference>
<name>A0A438FU49_VITVI</name>
<reference evidence="2 3" key="1">
    <citation type="journal article" date="2018" name="PLoS Genet.">
        <title>Population sequencing reveals clonal diversity and ancestral inbreeding in the grapevine cultivar Chardonnay.</title>
        <authorList>
            <person name="Roach M.J."/>
            <person name="Johnson D.L."/>
            <person name="Bohlmann J."/>
            <person name="van Vuuren H.J."/>
            <person name="Jones S.J."/>
            <person name="Pretorius I.S."/>
            <person name="Schmidt S.A."/>
            <person name="Borneman A.R."/>
        </authorList>
    </citation>
    <scope>NUCLEOTIDE SEQUENCE [LARGE SCALE GENOMIC DNA]</scope>
    <source>
        <strain evidence="3">cv. Chardonnay</strain>
        <tissue evidence="2">Leaf</tissue>
    </source>
</reference>
<dbReference type="PANTHER" id="PTHR33223:SF8">
    <property type="entry name" value="OS04G0172440 PROTEIN"/>
    <property type="match status" value="1"/>
</dbReference>